<dbReference type="Proteomes" id="UP000265520">
    <property type="component" value="Unassembled WGS sequence"/>
</dbReference>
<organism evidence="2 3">
    <name type="scientific">Trifolium medium</name>
    <dbReference type="NCBI Taxonomy" id="97028"/>
    <lineage>
        <taxon>Eukaryota</taxon>
        <taxon>Viridiplantae</taxon>
        <taxon>Streptophyta</taxon>
        <taxon>Embryophyta</taxon>
        <taxon>Tracheophyta</taxon>
        <taxon>Spermatophyta</taxon>
        <taxon>Magnoliopsida</taxon>
        <taxon>eudicotyledons</taxon>
        <taxon>Gunneridae</taxon>
        <taxon>Pentapetalae</taxon>
        <taxon>rosids</taxon>
        <taxon>fabids</taxon>
        <taxon>Fabales</taxon>
        <taxon>Fabaceae</taxon>
        <taxon>Papilionoideae</taxon>
        <taxon>50 kb inversion clade</taxon>
        <taxon>NPAAA clade</taxon>
        <taxon>Hologalegina</taxon>
        <taxon>IRL clade</taxon>
        <taxon>Trifolieae</taxon>
        <taxon>Trifolium</taxon>
    </lineage>
</organism>
<evidence type="ECO:0000313" key="3">
    <source>
        <dbReference type="Proteomes" id="UP000265520"/>
    </source>
</evidence>
<accession>A0A392SKC3</accession>
<feature type="non-terminal residue" evidence="2">
    <location>
        <position position="91"/>
    </location>
</feature>
<dbReference type="EMBL" id="LXQA010386035">
    <property type="protein sequence ID" value="MCI48380.1"/>
    <property type="molecule type" value="Genomic_DNA"/>
</dbReference>
<feature type="region of interest" description="Disordered" evidence="1">
    <location>
        <begin position="69"/>
        <end position="91"/>
    </location>
</feature>
<comment type="caution">
    <text evidence="2">The sequence shown here is derived from an EMBL/GenBank/DDBJ whole genome shotgun (WGS) entry which is preliminary data.</text>
</comment>
<evidence type="ECO:0000313" key="2">
    <source>
        <dbReference type="EMBL" id="MCI48380.1"/>
    </source>
</evidence>
<evidence type="ECO:0000256" key="1">
    <source>
        <dbReference type="SAM" id="MobiDB-lite"/>
    </source>
</evidence>
<keyword evidence="3" id="KW-1185">Reference proteome</keyword>
<feature type="non-terminal residue" evidence="2">
    <location>
        <position position="1"/>
    </location>
</feature>
<proteinExistence type="predicted"/>
<dbReference type="AlphaFoldDB" id="A0A392SKC3"/>
<sequence>NNTADGATEIVVEPIVTLPHTETAQQKIQAEATIPATVHDTQELHNNNTADADIDGEAEILPVAADARSSPIPTSVEGDHGTEDVTVPIQQ</sequence>
<reference evidence="2 3" key="1">
    <citation type="journal article" date="2018" name="Front. Plant Sci.">
        <title>Red Clover (Trifolium pratense) and Zigzag Clover (T. medium) - A Picture of Genomic Similarities and Differences.</title>
        <authorList>
            <person name="Dluhosova J."/>
            <person name="Istvanek J."/>
            <person name="Nedelnik J."/>
            <person name="Repkova J."/>
        </authorList>
    </citation>
    <scope>NUCLEOTIDE SEQUENCE [LARGE SCALE GENOMIC DNA]</scope>
    <source>
        <strain evidence="3">cv. 10/8</strain>
        <tissue evidence="2">Leaf</tissue>
    </source>
</reference>
<name>A0A392SKC3_9FABA</name>
<protein>
    <submittedName>
        <fullName evidence="2">Uncharacterized protein</fullName>
    </submittedName>
</protein>